<feature type="active site" evidence="1">
    <location>
        <position position="50"/>
    </location>
</feature>
<reference evidence="3" key="1">
    <citation type="submission" date="2017-04" db="EMBL/GenBank/DDBJ databases">
        <authorList>
            <person name="Varghese N."/>
            <person name="Submissions S."/>
        </authorList>
    </citation>
    <scope>NUCLEOTIDE SEQUENCE [LARGE SCALE GENOMIC DNA]</scope>
    <source>
        <strain evidence="3">DSM 9293</strain>
    </source>
</reference>
<dbReference type="InterPro" id="IPR003719">
    <property type="entry name" value="Phenazine_PhzF-like"/>
</dbReference>
<dbReference type="PANTHER" id="PTHR13774">
    <property type="entry name" value="PHENAZINE BIOSYNTHESIS PROTEIN"/>
    <property type="match status" value="1"/>
</dbReference>
<dbReference type="SUPFAM" id="SSF54506">
    <property type="entry name" value="Diaminopimelate epimerase-like"/>
    <property type="match status" value="1"/>
</dbReference>
<keyword evidence="2" id="KW-0413">Isomerase</keyword>
<sequence length="286" mass="31396">MPKRQLPFMQVDVFTSRALGGNPLAVFYDVPSSLDVHTMQGIAREMNLSEIVFVTTKPDQEGHYRVRIFTPYQELPFAGHPTLGTYFVLKAKGLLNGQGIQTTHAGDTSCFQDDQEWVWMIPPKGHVRSLPVNATRLAAALGVNDLFLNEMMPPAACGTGLDQLIVFVNNPHILPELEAQFPRIKALQKDLDVQGLYILAMVGAGHYRARYFSHEGEDPATGSAAAGFGTYLLQSAGETAIRRYVVEQGQDMGRPSEIHVRLNALSLGSLEVGGRVSPVIEGQFFI</sequence>
<dbReference type="OrthoDB" id="9788221at2"/>
<dbReference type="GO" id="GO:0016853">
    <property type="term" value="F:isomerase activity"/>
    <property type="evidence" value="ECO:0007669"/>
    <property type="project" value="UniProtKB-KW"/>
</dbReference>
<proteinExistence type="predicted"/>
<evidence type="ECO:0000256" key="1">
    <source>
        <dbReference type="PIRSR" id="PIRSR016184-1"/>
    </source>
</evidence>
<dbReference type="AlphaFoldDB" id="A0A1W1WD65"/>
<evidence type="ECO:0000313" key="2">
    <source>
        <dbReference type="EMBL" id="SMC04109.1"/>
    </source>
</evidence>
<dbReference type="EMBL" id="FWWY01000001">
    <property type="protein sequence ID" value="SMC04109.1"/>
    <property type="molecule type" value="Genomic_DNA"/>
</dbReference>
<dbReference type="Pfam" id="PF02567">
    <property type="entry name" value="PhzC-PhzF"/>
    <property type="match status" value="1"/>
</dbReference>
<dbReference type="RefSeq" id="WP_020375485.1">
    <property type="nucleotide sequence ID" value="NZ_FWWY01000001.1"/>
</dbReference>
<name>A0A1W1WD65_SULTA</name>
<protein>
    <submittedName>
        <fullName evidence="2">Trans-2,3-dihydro-3-hydroxyanthranilate isomerase</fullName>
    </submittedName>
</protein>
<dbReference type="STRING" id="28034.BFX07_13670"/>
<dbReference type="Proteomes" id="UP000192660">
    <property type="component" value="Unassembled WGS sequence"/>
</dbReference>
<keyword evidence="3" id="KW-1185">Reference proteome</keyword>
<accession>A0A1W1WD65</accession>
<dbReference type="GO" id="GO:0005737">
    <property type="term" value="C:cytoplasm"/>
    <property type="evidence" value="ECO:0007669"/>
    <property type="project" value="TreeGrafter"/>
</dbReference>
<evidence type="ECO:0000313" key="3">
    <source>
        <dbReference type="Proteomes" id="UP000192660"/>
    </source>
</evidence>
<dbReference type="PIRSF" id="PIRSF016184">
    <property type="entry name" value="PhzC_PhzF"/>
    <property type="match status" value="1"/>
</dbReference>
<dbReference type="PANTHER" id="PTHR13774:SF32">
    <property type="entry name" value="ANTISENSE-ENHANCING SEQUENCE 1"/>
    <property type="match status" value="1"/>
</dbReference>
<dbReference type="Gene3D" id="3.10.310.10">
    <property type="entry name" value="Diaminopimelate Epimerase, Chain A, domain 1"/>
    <property type="match status" value="2"/>
</dbReference>
<organism evidence="2 3">
    <name type="scientific">Sulfobacillus thermosulfidooxidans (strain DSM 9293 / VKM B-1269 / AT-1)</name>
    <dbReference type="NCBI Taxonomy" id="929705"/>
    <lineage>
        <taxon>Bacteria</taxon>
        <taxon>Bacillati</taxon>
        <taxon>Bacillota</taxon>
        <taxon>Clostridia</taxon>
        <taxon>Eubacteriales</taxon>
        <taxon>Clostridiales Family XVII. Incertae Sedis</taxon>
        <taxon>Sulfobacillus</taxon>
    </lineage>
</organism>
<gene>
    <name evidence="2" type="ORF">SAMN00768000_1469</name>
</gene>
<dbReference type="NCBIfam" id="TIGR00654">
    <property type="entry name" value="PhzF_family"/>
    <property type="match status" value="1"/>
</dbReference>